<dbReference type="Proteomes" id="UP000054279">
    <property type="component" value="Unassembled WGS sequence"/>
</dbReference>
<dbReference type="EMBL" id="KN837194">
    <property type="protein sequence ID" value="KIJ34884.1"/>
    <property type="molecule type" value="Genomic_DNA"/>
</dbReference>
<name>A0A0C9UJ37_SPHS4</name>
<accession>A0A0C9UJ37</accession>
<protein>
    <submittedName>
        <fullName evidence="1">Uncharacterized protein</fullName>
    </submittedName>
</protein>
<sequence>MHTYIPNLNKETNLERDVKTLCRILELELENTTDPTKIAPILLFQMQLKSSIQLRNLRPYPFNKPPTMEQVLAIVIENLNVLNPDVQEDVLTAVGRLSNLAF</sequence>
<proteinExistence type="predicted"/>
<reference evidence="1 2" key="1">
    <citation type="submission" date="2014-06" db="EMBL/GenBank/DDBJ databases">
        <title>Evolutionary Origins and Diversification of the Mycorrhizal Mutualists.</title>
        <authorList>
            <consortium name="DOE Joint Genome Institute"/>
            <consortium name="Mycorrhizal Genomics Consortium"/>
            <person name="Kohler A."/>
            <person name="Kuo A."/>
            <person name="Nagy L.G."/>
            <person name="Floudas D."/>
            <person name="Copeland A."/>
            <person name="Barry K.W."/>
            <person name="Cichocki N."/>
            <person name="Veneault-Fourrey C."/>
            <person name="LaButti K."/>
            <person name="Lindquist E.A."/>
            <person name="Lipzen A."/>
            <person name="Lundell T."/>
            <person name="Morin E."/>
            <person name="Murat C."/>
            <person name="Riley R."/>
            <person name="Ohm R."/>
            <person name="Sun H."/>
            <person name="Tunlid A."/>
            <person name="Henrissat B."/>
            <person name="Grigoriev I.V."/>
            <person name="Hibbett D.S."/>
            <person name="Martin F."/>
        </authorList>
    </citation>
    <scope>NUCLEOTIDE SEQUENCE [LARGE SCALE GENOMIC DNA]</scope>
    <source>
        <strain evidence="1 2">SS14</strain>
    </source>
</reference>
<evidence type="ECO:0000313" key="1">
    <source>
        <dbReference type="EMBL" id="KIJ34884.1"/>
    </source>
</evidence>
<dbReference type="AlphaFoldDB" id="A0A0C9UJ37"/>
<keyword evidence="2" id="KW-1185">Reference proteome</keyword>
<gene>
    <name evidence="1" type="ORF">M422DRAFT_262843</name>
</gene>
<evidence type="ECO:0000313" key="2">
    <source>
        <dbReference type="Proteomes" id="UP000054279"/>
    </source>
</evidence>
<dbReference type="HOGENOM" id="CLU_2279254_0_0_1"/>
<organism evidence="1 2">
    <name type="scientific">Sphaerobolus stellatus (strain SS14)</name>
    <dbReference type="NCBI Taxonomy" id="990650"/>
    <lineage>
        <taxon>Eukaryota</taxon>
        <taxon>Fungi</taxon>
        <taxon>Dikarya</taxon>
        <taxon>Basidiomycota</taxon>
        <taxon>Agaricomycotina</taxon>
        <taxon>Agaricomycetes</taxon>
        <taxon>Phallomycetidae</taxon>
        <taxon>Geastrales</taxon>
        <taxon>Sphaerobolaceae</taxon>
        <taxon>Sphaerobolus</taxon>
    </lineage>
</organism>